<evidence type="ECO:0000313" key="1">
    <source>
        <dbReference type="EMBL" id="TDH73238.1"/>
    </source>
</evidence>
<dbReference type="RefSeq" id="XP_067822737.1">
    <property type="nucleotide sequence ID" value="XM_067964293.1"/>
</dbReference>
<organism evidence="1 2">
    <name type="scientific">Bremia lactucae</name>
    <name type="common">Lettuce downy mildew</name>
    <dbReference type="NCBI Taxonomy" id="4779"/>
    <lineage>
        <taxon>Eukaryota</taxon>
        <taxon>Sar</taxon>
        <taxon>Stramenopiles</taxon>
        <taxon>Oomycota</taxon>
        <taxon>Peronosporomycetes</taxon>
        <taxon>Peronosporales</taxon>
        <taxon>Peronosporaceae</taxon>
        <taxon>Bremia</taxon>
    </lineage>
</organism>
<dbReference type="KEGG" id="blac:94349964"/>
<evidence type="ECO:0000313" key="2">
    <source>
        <dbReference type="Proteomes" id="UP000294530"/>
    </source>
</evidence>
<protein>
    <submittedName>
        <fullName evidence="1">Uncharacterized protein</fullName>
    </submittedName>
</protein>
<dbReference type="GeneID" id="94349964"/>
<dbReference type="AlphaFoldDB" id="A0A976NZ24"/>
<proteinExistence type="predicted"/>
<dbReference type="EMBL" id="SHOA02000036">
    <property type="protein sequence ID" value="TDH73238.1"/>
    <property type="molecule type" value="Genomic_DNA"/>
</dbReference>
<gene>
    <name evidence="1" type="ORF">CCR75_006222</name>
</gene>
<sequence length="79" mass="8855">MQACASSTAETSPEASDFDVNSSVLVHQSLTLRLIKMHHDRFDLSLIELEDCSGLKAQLLFSSVRTPMSLCIMSRQRNR</sequence>
<name>A0A976NZ24_BRELC</name>
<comment type="caution">
    <text evidence="1">The sequence shown here is derived from an EMBL/GenBank/DDBJ whole genome shotgun (WGS) entry which is preliminary data.</text>
</comment>
<accession>A0A976NZ24</accession>
<keyword evidence="2" id="KW-1185">Reference proteome</keyword>
<reference evidence="1 2" key="1">
    <citation type="journal article" date="2021" name="Genome Biol.">
        <title>AFLAP: assembly-free linkage analysis pipeline using k-mers from genome sequencing data.</title>
        <authorList>
            <person name="Fletcher K."/>
            <person name="Zhang L."/>
            <person name="Gil J."/>
            <person name="Han R."/>
            <person name="Cavanaugh K."/>
            <person name="Michelmore R."/>
        </authorList>
    </citation>
    <scope>NUCLEOTIDE SEQUENCE [LARGE SCALE GENOMIC DNA]</scope>
    <source>
        <strain evidence="1 2">SF5</strain>
    </source>
</reference>
<dbReference type="Proteomes" id="UP000294530">
    <property type="component" value="Unassembled WGS sequence"/>
</dbReference>